<dbReference type="GO" id="GO:0016746">
    <property type="term" value="F:acyltransferase activity"/>
    <property type="evidence" value="ECO:0007669"/>
    <property type="project" value="UniProtKB-KW"/>
</dbReference>
<dbReference type="EC" id="2.3.1.-" evidence="1"/>
<evidence type="ECO:0000313" key="1">
    <source>
        <dbReference type="EMBL" id="CFE47783.1"/>
    </source>
</evidence>
<dbReference type="FunFam" id="3.30.559.30:FF:000007">
    <property type="entry name" value="Trehalose-2-sulfate acyltransferase papA2"/>
    <property type="match status" value="1"/>
</dbReference>
<accession>A0A654TI11</accession>
<proteinExistence type="predicted"/>
<name>A0A654TI11_MYCTX</name>
<evidence type="ECO:0000313" key="3">
    <source>
        <dbReference type="Proteomes" id="UP000044938"/>
    </source>
</evidence>
<dbReference type="Proteomes" id="UP000048289">
    <property type="component" value="Unassembled WGS sequence"/>
</dbReference>
<dbReference type="EMBL" id="CSAJ01000002">
    <property type="protein sequence ID" value="COV36585.1"/>
    <property type="molecule type" value="Genomic_DNA"/>
</dbReference>
<gene>
    <name evidence="1" type="primary">papA2</name>
    <name evidence="1" type="ORF">ERS007681_04407</name>
    <name evidence="2" type="ORF">ERS007720_00039</name>
</gene>
<evidence type="ECO:0000313" key="4">
    <source>
        <dbReference type="Proteomes" id="UP000048289"/>
    </source>
</evidence>
<dbReference type="Proteomes" id="UP000044938">
    <property type="component" value="Unassembled WGS sequence"/>
</dbReference>
<dbReference type="Gene3D" id="3.30.559.30">
    <property type="entry name" value="Nonribosomal peptide synthetase, condensation domain"/>
    <property type="match status" value="1"/>
</dbReference>
<keyword evidence="1" id="KW-0012">Acyltransferase</keyword>
<keyword evidence="1" id="KW-0808">Transferase</keyword>
<organism evidence="1 4">
    <name type="scientific">Mycobacterium tuberculosis</name>
    <dbReference type="NCBI Taxonomy" id="1773"/>
    <lineage>
        <taxon>Bacteria</taxon>
        <taxon>Bacillati</taxon>
        <taxon>Actinomycetota</taxon>
        <taxon>Actinomycetes</taxon>
        <taxon>Mycobacteriales</taxon>
        <taxon>Mycobacteriaceae</taxon>
        <taxon>Mycobacterium</taxon>
        <taxon>Mycobacterium tuberculosis complex</taxon>
    </lineage>
</organism>
<reference evidence="3 4" key="1">
    <citation type="submission" date="2015-03" db="EMBL/GenBank/DDBJ databases">
        <authorList>
            <consortium name="Pathogen Informatics"/>
        </authorList>
    </citation>
    <scope>NUCLEOTIDE SEQUENCE [LARGE SCALE GENOMIC DNA]</scope>
    <source>
        <strain evidence="1 4">G09901357</strain>
        <strain evidence="2 3">M09401471</strain>
    </source>
</reference>
<sequence>MTLDSARVRRWVEFAANNDGTLPHFPLPLGDLSVPHTGKLLTETLMDEQQGERFEAACVAAGARFSGGVFACAALAERELTNCETFDVVTTTDTRRTPTELRTTGWFTGLVPITVPVASGLFDSAARVAQISFDSGKDLATVPFDRVLELARPETGLRPPRPGNFVMSFLDASIAPLSTVANSDLNFRIYDEGRVSHQVSMWVNRYQHQTTVTVLFPDNPIASESVANYIAAMKSIYIRTADGTLATLKPGT</sequence>
<dbReference type="AlphaFoldDB" id="A0A654TI11"/>
<dbReference type="EMBL" id="CFOE01001060">
    <property type="protein sequence ID" value="CFE47783.1"/>
    <property type="molecule type" value="Genomic_DNA"/>
</dbReference>
<protein>
    <submittedName>
        <fullName evidence="1">Polyketide synthase</fullName>
        <ecNumber evidence="1">2.3.1.-</ecNumber>
    </submittedName>
</protein>
<dbReference type="SUPFAM" id="SSF52777">
    <property type="entry name" value="CoA-dependent acyltransferases"/>
    <property type="match status" value="1"/>
</dbReference>
<evidence type="ECO:0000313" key="2">
    <source>
        <dbReference type="EMBL" id="COV36585.1"/>
    </source>
</evidence>